<sequence>MSELTLYERMCQKLKKTKDSFIQKVENVVYYGDLDDDFFDELEETFILSDLGIETATKITETLREQIKETKTKAKQDVMDLLRQIMTEMVEVEKHQTELPVIMLVVGVNGVGKTTTIAKLAQKYKDQGKKVMVAAADTFRAAAAEQLDVWADRVGVDIIKSVQGADPSSVVFDAIGAARARGADILLCDTAGRLHNKVNLMKELEKITRVVEREGQGFSVHNLLVLDATTGQNALNQAKTFNDAVHLDGIVMTKMDGTAKGGVAIAIIDELQVPIEYVGIGEKPEDLIDFDAGEFVRMLYEGGGQNEEMED</sequence>
<dbReference type="InterPro" id="IPR027417">
    <property type="entry name" value="P-loop_NTPase"/>
</dbReference>
<organism evidence="12">
    <name type="scientific">Eubacterium limosum</name>
    <dbReference type="NCBI Taxonomy" id="1736"/>
    <lineage>
        <taxon>Bacteria</taxon>
        <taxon>Bacillati</taxon>
        <taxon>Bacillota</taxon>
        <taxon>Clostridia</taxon>
        <taxon>Eubacteriales</taxon>
        <taxon>Eubacteriaceae</taxon>
        <taxon>Eubacterium</taxon>
    </lineage>
</organism>
<dbReference type="EMBL" id="CACRTR010000023">
    <property type="protein sequence ID" value="VYU78618.1"/>
    <property type="molecule type" value="Genomic_DNA"/>
</dbReference>
<keyword evidence="10" id="KW-0175">Coiled coil</keyword>
<evidence type="ECO:0000256" key="9">
    <source>
        <dbReference type="HAMAP-Rule" id="MF_00920"/>
    </source>
</evidence>
<dbReference type="PANTHER" id="PTHR43134:SF1">
    <property type="entry name" value="SIGNAL RECOGNITION PARTICLE RECEPTOR SUBUNIT ALPHA"/>
    <property type="match status" value="1"/>
</dbReference>
<dbReference type="GO" id="GO:0005525">
    <property type="term" value="F:GTP binding"/>
    <property type="evidence" value="ECO:0007669"/>
    <property type="project" value="UniProtKB-UniRule"/>
</dbReference>
<accession>A0A6N3HQC6</accession>
<feature type="binding site" evidence="9">
    <location>
        <begin position="189"/>
        <end position="193"/>
    </location>
    <ligand>
        <name>GTP</name>
        <dbReference type="ChEBI" id="CHEBI:37565"/>
    </ligand>
</feature>
<dbReference type="Gene3D" id="3.40.50.300">
    <property type="entry name" value="P-loop containing nucleotide triphosphate hydrolases"/>
    <property type="match status" value="1"/>
</dbReference>
<keyword evidence="4 9" id="KW-0378">Hydrolase</keyword>
<evidence type="ECO:0000256" key="8">
    <source>
        <dbReference type="ARBA" id="ARBA00048027"/>
    </source>
</evidence>
<evidence type="ECO:0000259" key="11">
    <source>
        <dbReference type="PROSITE" id="PS00300"/>
    </source>
</evidence>
<dbReference type="HAMAP" id="MF_00920">
    <property type="entry name" value="FtsY"/>
    <property type="match status" value="1"/>
</dbReference>
<dbReference type="InterPro" id="IPR003593">
    <property type="entry name" value="AAA+_ATPase"/>
</dbReference>
<dbReference type="FunFam" id="1.20.120.140:FF:000002">
    <property type="entry name" value="Signal recognition particle receptor FtsY"/>
    <property type="match status" value="1"/>
</dbReference>
<dbReference type="SUPFAM" id="SSF52540">
    <property type="entry name" value="P-loop containing nucleoside triphosphate hydrolases"/>
    <property type="match status" value="1"/>
</dbReference>
<dbReference type="Gene3D" id="1.20.120.140">
    <property type="entry name" value="Signal recognition particle SRP54, nucleotide-binding domain"/>
    <property type="match status" value="1"/>
</dbReference>
<feature type="coiled-coil region" evidence="10">
    <location>
        <begin position="53"/>
        <end position="84"/>
    </location>
</feature>
<dbReference type="FunFam" id="3.40.50.300:FF:000053">
    <property type="entry name" value="Signal recognition particle receptor FtsY"/>
    <property type="match status" value="1"/>
</dbReference>
<feature type="binding site" evidence="9">
    <location>
        <begin position="107"/>
        <end position="114"/>
    </location>
    <ligand>
        <name>GTP</name>
        <dbReference type="ChEBI" id="CHEBI:37565"/>
    </ligand>
</feature>
<dbReference type="InterPro" id="IPR042101">
    <property type="entry name" value="SRP54_N_sf"/>
</dbReference>
<keyword evidence="1 9" id="KW-1003">Cell membrane</keyword>
<comment type="similarity">
    <text evidence="9">Belongs to the GTP-binding SRP family. FtsY subfamily.</text>
</comment>
<keyword evidence="6 9" id="KW-0472">Membrane</keyword>
<dbReference type="SUPFAM" id="SSF47364">
    <property type="entry name" value="Domain of the SRP/SRP receptor G-proteins"/>
    <property type="match status" value="1"/>
</dbReference>
<evidence type="ECO:0000256" key="3">
    <source>
        <dbReference type="ARBA" id="ARBA00022741"/>
    </source>
</evidence>
<keyword evidence="5 9" id="KW-0342">GTP-binding</keyword>
<evidence type="ECO:0000256" key="4">
    <source>
        <dbReference type="ARBA" id="ARBA00022801"/>
    </source>
</evidence>
<evidence type="ECO:0000256" key="1">
    <source>
        <dbReference type="ARBA" id="ARBA00022475"/>
    </source>
</evidence>
<dbReference type="PANTHER" id="PTHR43134">
    <property type="entry name" value="SIGNAL RECOGNITION PARTICLE RECEPTOR SUBUNIT ALPHA"/>
    <property type="match status" value="1"/>
</dbReference>
<keyword evidence="3 9" id="KW-0547">Nucleotide-binding</keyword>
<comment type="function">
    <text evidence="9">Involved in targeting and insertion of nascent membrane proteins into the cytoplasmic membrane. Acts as a receptor for the complex formed by the signal recognition particle (SRP) and the ribosome-nascent chain (RNC).</text>
</comment>
<dbReference type="EC" id="3.6.5.4" evidence="9"/>
<comment type="subunit">
    <text evidence="9">Part of the signal recognition particle protein translocation system, which is composed of SRP and FtsY.</text>
</comment>
<dbReference type="InterPro" id="IPR036225">
    <property type="entry name" value="SRP/SRP_N"/>
</dbReference>
<dbReference type="PROSITE" id="PS00300">
    <property type="entry name" value="SRP54"/>
    <property type="match status" value="1"/>
</dbReference>
<comment type="subcellular location">
    <subcellularLocation>
        <location evidence="9">Cell membrane</location>
        <topology evidence="9">Peripheral membrane protein</topology>
        <orientation evidence="9">Cytoplasmic side</orientation>
    </subcellularLocation>
    <subcellularLocation>
        <location evidence="9">Cytoplasm</location>
    </subcellularLocation>
</comment>
<dbReference type="AlphaFoldDB" id="A0A6N3HQC6"/>
<proteinExistence type="inferred from homology"/>
<evidence type="ECO:0000256" key="10">
    <source>
        <dbReference type="SAM" id="Coils"/>
    </source>
</evidence>
<feature type="binding site" evidence="9">
    <location>
        <begin position="253"/>
        <end position="256"/>
    </location>
    <ligand>
        <name>GTP</name>
        <dbReference type="ChEBI" id="CHEBI:37565"/>
    </ligand>
</feature>
<dbReference type="InterPro" id="IPR004390">
    <property type="entry name" value="SR_rcpt_FtsY"/>
</dbReference>
<dbReference type="GO" id="GO:0003924">
    <property type="term" value="F:GTPase activity"/>
    <property type="evidence" value="ECO:0007669"/>
    <property type="project" value="UniProtKB-UniRule"/>
</dbReference>
<dbReference type="GO" id="GO:0006614">
    <property type="term" value="P:SRP-dependent cotranslational protein targeting to membrane"/>
    <property type="evidence" value="ECO:0007669"/>
    <property type="project" value="InterPro"/>
</dbReference>
<comment type="catalytic activity">
    <reaction evidence="8 9">
        <text>GTP + H2O = GDP + phosphate + H(+)</text>
        <dbReference type="Rhea" id="RHEA:19669"/>
        <dbReference type="ChEBI" id="CHEBI:15377"/>
        <dbReference type="ChEBI" id="CHEBI:15378"/>
        <dbReference type="ChEBI" id="CHEBI:37565"/>
        <dbReference type="ChEBI" id="CHEBI:43474"/>
        <dbReference type="ChEBI" id="CHEBI:58189"/>
        <dbReference type="EC" id="3.6.5.4"/>
    </reaction>
</comment>
<protein>
    <recommendedName>
        <fullName evidence="9">Signal recognition particle receptor FtsY</fullName>
        <shortName evidence="9">SRP receptor</shortName>
        <ecNumber evidence="9">3.6.5.4</ecNumber>
    </recommendedName>
</protein>
<dbReference type="InterPro" id="IPR013822">
    <property type="entry name" value="Signal_recog_particl_SRP54_hlx"/>
</dbReference>
<evidence type="ECO:0000256" key="6">
    <source>
        <dbReference type="ARBA" id="ARBA00023136"/>
    </source>
</evidence>
<dbReference type="InterPro" id="IPR000897">
    <property type="entry name" value="SRP54_GTPase_dom"/>
</dbReference>
<name>A0A6N3HQC6_EUBLI</name>
<dbReference type="SMART" id="SM00963">
    <property type="entry name" value="SRP54_N"/>
    <property type="match status" value="1"/>
</dbReference>
<evidence type="ECO:0000256" key="2">
    <source>
        <dbReference type="ARBA" id="ARBA00022490"/>
    </source>
</evidence>
<keyword evidence="7 9" id="KW-0675">Receptor</keyword>
<keyword evidence="2 9" id="KW-0963">Cytoplasm</keyword>
<dbReference type="NCBIfam" id="TIGR00064">
    <property type="entry name" value="ftsY"/>
    <property type="match status" value="1"/>
</dbReference>
<evidence type="ECO:0000313" key="12">
    <source>
        <dbReference type="EMBL" id="VYU78618.1"/>
    </source>
</evidence>
<reference evidence="12" key="1">
    <citation type="submission" date="2019-11" db="EMBL/GenBank/DDBJ databases">
        <authorList>
            <person name="Feng L."/>
        </authorList>
    </citation>
    <scope>NUCLEOTIDE SEQUENCE</scope>
    <source>
        <strain evidence="12">ElimosumLFYP34</strain>
    </source>
</reference>
<dbReference type="SMART" id="SM00382">
    <property type="entry name" value="AAA"/>
    <property type="match status" value="1"/>
</dbReference>
<dbReference type="Pfam" id="PF02881">
    <property type="entry name" value="SRP54_N"/>
    <property type="match status" value="1"/>
</dbReference>
<evidence type="ECO:0000256" key="5">
    <source>
        <dbReference type="ARBA" id="ARBA00023134"/>
    </source>
</evidence>
<dbReference type="Pfam" id="PF00448">
    <property type="entry name" value="SRP54"/>
    <property type="match status" value="1"/>
</dbReference>
<dbReference type="GO" id="GO:0005886">
    <property type="term" value="C:plasma membrane"/>
    <property type="evidence" value="ECO:0007669"/>
    <property type="project" value="UniProtKB-SubCell"/>
</dbReference>
<evidence type="ECO:0000256" key="7">
    <source>
        <dbReference type="ARBA" id="ARBA00023170"/>
    </source>
</evidence>
<dbReference type="GO" id="GO:0005737">
    <property type="term" value="C:cytoplasm"/>
    <property type="evidence" value="ECO:0007669"/>
    <property type="project" value="UniProtKB-SubCell"/>
</dbReference>
<feature type="domain" description="SRP54-type proteins GTP-binding" evidence="11">
    <location>
        <begin position="274"/>
        <end position="287"/>
    </location>
</feature>
<dbReference type="SMART" id="SM00962">
    <property type="entry name" value="SRP54"/>
    <property type="match status" value="1"/>
</dbReference>
<gene>
    <name evidence="9 12" type="primary">ftsY</name>
    <name evidence="12" type="ORF">ELLFYP34_01536</name>
</gene>
<dbReference type="GO" id="GO:0005047">
    <property type="term" value="F:signal recognition particle binding"/>
    <property type="evidence" value="ECO:0007669"/>
    <property type="project" value="TreeGrafter"/>
</dbReference>